<dbReference type="AlphaFoldDB" id="A0A2T4Y401"/>
<accession>A0A2T4Y401</accession>
<comment type="caution">
    <text evidence="3">The sequence shown here is derived from an EMBL/GenBank/DDBJ whole genome shotgun (WGS) entry which is preliminary data.</text>
</comment>
<dbReference type="EMBL" id="PZPP01000008">
    <property type="protein sequence ID" value="PTM36894.1"/>
    <property type="molecule type" value="Genomic_DNA"/>
</dbReference>
<protein>
    <recommendedName>
        <fullName evidence="2">DUF3828 domain-containing protein</fullName>
    </recommendedName>
</protein>
<dbReference type="Pfam" id="PF12883">
    <property type="entry name" value="DUF3828"/>
    <property type="match status" value="1"/>
</dbReference>
<gene>
    <name evidence="3" type="ORF">DA103_07060</name>
</gene>
<evidence type="ECO:0000313" key="3">
    <source>
        <dbReference type="EMBL" id="PTM36894.1"/>
    </source>
</evidence>
<name>A0A2T4Y401_ENTCL</name>
<reference evidence="3 4" key="1">
    <citation type="submission" date="2018-04" db="EMBL/GenBank/DDBJ databases">
        <title>Genome sequencing reveals highly heavy metal resistance and biotechnology application of the novel Enterobacter cloacae amazonensis isolated from wastewater river in Manaus - Amazonas.</title>
        <authorList>
            <person name="Astolfi M.C.T."/>
            <person name="Carvalho E.B.D.S."/>
            <person name="Lacerda L.B."/>
            <person name="Pinto M.V."/>
            <person name="Nogueira V.B."/>
            <person name="Barros A.M."/>
            <person name="Astolfi-Filho S."/>
        </authorList>
    </citation>
    <scope>NUCLEOTIDE SEQUENCE [LARGE SCALE GENOMIC DNA]</scope>
    <source>
        <strain evidence="4">amazonensis</strain>
    </source>
</reference>
<proteinExistence type="predicted"/>
<sequence length="150" mass="17156">MKIIPILSLLITYSACAGYSDNAAKAALNFNKWYIAQYAANKFPITDNAEINKYVTASTMKKLRHAQDPRFADEEFYDADFFLKSQDIEEDWADNVTVVSSEYDPVCTNIYVSFGKKEEYTVIDCMVKEKGIWKIQSVSGQAIQRNEHLK</sequence>
<feature type="chain" id="PRO_5015493018" description="DUF3828 domain-containing protein" evidence="1">
    <location>
        <begin position="18"/>
        <end position="150"/>
    </location>
</feature>
<evidence type="ECO:0000256" key="1">
    <source>
        <dbReference type="SAM" id="SignalP"/>
    </source>
</evidence>
<feature type="signal peptide" evidence="1">
    <location>
        <begin position="1"/>
        <end position="17"/>
    </location>
</feature>
<dbReference type="InterPro" id="IPR024289">
    <property type="entry name" value="DUF3828"/>
</dbReference>
<keyword evidence="1" id="KW-0732">Signal</keyword>
<dbReference type="Proteomes" id="UP000241614">
    <property type="component" value="Unassembled WGS sequence"/>
</dbReference>
<organism evidence="3 4">
    <name type="scientific">Enterobacter cloacae</name>
    <dbReference type="NCBI Taxonomy" id="550"/>
    <lineage>
        <taxon>Bacteria</taxon>
        <taxon>Pseudomonadati</taxon>
        <taxon>Pseudomonadota</taxon>
        <taxon>Gammaproteobacteria</taxon>
        <taxon>Enterobacterales</taxon>
        <taxon>Enterobacteriaceae</taxon>
        <taxon>Enterobacter</taxon>
        <taxon>Enterobacter cloacae complex</taxon>
    </lineage>
</organism>
<evidence type="ECO:0000313" key="4">
    <source>
        <dbReference type="Proteomes" id="UP000241614"/>
    </source>
</evidence>
<feature type="domain" description="DUF3828" evidence="2">
    <location>
        <begin position="29"/>
        <end position="139"/>
    </location>
</feature>
<dbReference type="OrthoDB" id="6563680at2"/>
<dbReference type="RefSeq" id="WP_108089822.1">
    <property type="nucleotide sequence ID" value="NZ_JAWDAX010000001.1"/>
</dbReference>
<dbReference type="Gene3D" id="3.10.450.50">
    <property type="match status" value="1"/>
</dbReference>
<evidence type="ECO:0000259" key="2">
    <source>
        <dbReference type="Pfam" id="PF12883"/>
    </source>
</evidence>